<comment type="caution">
    <text evidence="1">The sequence shown here is derived from an EMBL/GenBank/DDBJ whole genome shotgun (WGS) entry which is preliminary data.</text>
</comment>
<evidence type="ECO:0000313" key="2">
    <source>
        <dbReference type="Proteomes" id="UP000688137"/>
    </source>
</evidence>
<dbReference type="OMA" id="QQTANCI"/>
<name>A0A8S1JZK4_PARPR</name>
<organism evidence="1 2">
    <name type="scientific">Paramecium primaurelia</name>
    <dbReference type="NCBI Taxonomy" id="5886"/>
    <lineage>
        <taxon>Eukaryota</taxon>
        <taxon>Sar</taxon>
        <taxon>Alveolata</taxon>
        <taxon>Ciliophora</taxon>
        <taxon>Intramacronucleata</taxon>
        <taxon>Oligohymenophorea</taxon>
        <taxon>Peniculida</taxon>
        <taxon>Parameciidae</taxon>
        <taxon>Paramecium</taxon>
    </lineage>
</organism>
<evidence type="ECO:0000313" key="1">
    <source>
        <dbReference type="EMBL" id="CAD8043608.1"/>
    </source>
</evidence>
<sequence>MQYKKNYPNIQFDLSIDNFGLTDDDILLTTNLTKRPIYQIKNIQQTANCITNMIQENEFKKRPQINIHKELFTPRKTYNQNFKNYDSQLFPVINTKQNHLPNFLELSKLIKLTETPRISHKIKLRSRSTDKRFNFHKSNSNKKLQTDTKNIEEQFQETKNLIKRFNRIKRKKVRFDVST</sequence>
<dbReference type="EMBL" id="CAJJDM010000002">
    <property type="protein sequence ID" value="CAD8043608.1"/>
    <property type="molecule type" value="Genomic_DNA"/>
</dbReference>
<proteinExistence type="predicted"/>
<gene>
    <name evidence="1" type="ORF">PPRIM_AZ9-3.1.T0050261</name>
</gene>
<keyword evidence="2" id="KW-1185">Reference proteome</keyword>
<reference evidence="1" key="1">
    <citation type="submission" date="2021-01" db="EMBL/GenBank/DDBJ databases">
        <authorList>
            <consortium name="Genoscope - CEA"/>
            <person name="William W."/>
        </authorList>
    </citation>
    <scope>NUCLEOTIDE SEQUENCE</scope>
</reference>
<dbReference type="Proteomes" id="UP000688137">
    <property type="component" value="Unassembled WGS sequence"/>
</dbReference>
<protein>
    <submittedName>
        <fullName evidence="1">Uncharacterized protein</fullName>
    </submittedName>
</protein>
<dbReference type="AlphaFoldDB" id="A0A8S1JZK4"/>
<accession>A0A8S1JZK4</accession>